<dbReference type="RefSeq" id="WP_191026373.1">
    <property type="nucleotide sequence ID" value="NZ_JABBXD010000012.1"/>
</dbReference>
<keyword evidence="5 11" id="KW-0132">Cell division</keyword>
<dbReference type="InterPro" id="IPR005215">
    <property type="entry name" value="Trig_fac"/>
</dbReference>
<dbReference type="Pfam" id="PF05698">
    <property type="entry name" value="Trigger_C"/>
    <property type="match status" value="1"/>
</dbReference>
<keyword evidence="11" id="KW-0963">Cytoplasm</keyword>
<gene>
    <name evidence="11 15" type="primary">tig</name>
    <name evidence="15" type="ORF">HHX48_16195</name>
</gene>
<comment type="function">
    <text evidence="11">Involved in protein export. Acts as a chaperone by maintaining the newly synthesized protein in an open conformation. Functions as a peptidyl-prolyl cis-trans isomerase.</text>
</comment>
<comment type="domain">
    <text evidence="11">Consists of 3 domains; the N-terminus binds the ribosome, the middle domain has PPIase activity, while the C-terminus has intrinsic chaperone activity on its own.</text>
</comment>
<evidence type="ECO:0000256" key="10">
    <source>
        <dbReference type="ARBA" id="ARBA00029986"/>
    </source>
</evidence>
<evidence type="ECO:0000256" key="13">
    <source>
        <dbReference type="RuleBase" id="RU003914"/>
    </source>
</evidence>
<sequence>MQVSVETTQGLERRLTITVPADSVDSAVKSRLQQLAKTQRINGFRPGKVPVSVIQKRFGQAVRQEVAGDVMQQNFYQAVMQENITPAGMPKFELTKDQRGEDLEFVASFEVYPEVEVKGVDEIEIEKPVVEITDEDLDNMMETLQKQHATWKEVKRKARKDDRVVIDFVGKIDGEEFDGGKAEDFTLELGKGRMIPGFEKPLVGAKAGEDVTVEVTFPEDYHAEALKGKDAVFDVHVKNVEGQQLPDVDDEFAKLFGVEEGGVDALKDEVRKNMQRELDQTLKANVKEDVIAKLLEKNEIDVPQAMVDQEVNALREQAKQRFSQQGGGQNMPELPAELFTDNAKRRVSIGLILGEIIKKNELKADEEKVNALIETSASAYEDPQEVIDYYKNNDELMQQMQNVALEEQAIEWVLDKAKTQEVTKAFDEVMNKQA</sequence>
<dbReference type="EC" id="5.2.1.8" evidence="3 11"/>
<keyword evidence="16" id="KW-1185">Reference proteome</keyword>
<dbReference type="InterPro" id="IPR027304">
    <property type="entry name" value="Trigger_fact/SurA_dom_sf"/>
</dbReference>
<dbReference type="Gene3D" id="3.30.70.1050">
    <property type="entry name" value="Trigger factor ribosome-binding domain"/>
    <property type="match status" value="1"/>
</dbReference>
<dbReference type="InterPro" id="IPR008881">
    <property type="entry name" value="Trigger_fac_ribosome-bd_bac"/>
</dbReference>
<proteinExistence type="inferred from homology"/>
<evidence type="ECO:0000256" key="1">
    <source>
        <dbReference type="ARBA" id="ARBA00000971"/>
    </source>
</evidence>
<evidence type="ECO:0000256" key="7">
    <source>
        <dbReference type="ARBA" id="ARBA00023186"/>
    </source>
</evidence>
<reference evidence="15 16" key="1">
    <citation type="submission" date="2020-04" db="EMBL/GenBank/DDBJ databases">
        <title>Salinimonas sp. HHU 13199.</title>
        <authorList>
            <person name="Cui X."/>
            <person name="Zhang D."/>
        </authorList>
    </citation>
    <scope>NUCLEOTIDE SEQUENCE [LARGE SCALE GENOMIC DNA]</scope>
    <source>
        <strain evidence="15 16">HHU 13199</strain>
    </source>
</reference>
<dbReference type="InterPro" id="IPR046357">
    <property type="entry name" value="PPIase_dom_sf"/>
</dbReference>
<comment type="caution">
    <text evidence="15">The sequence shown here is derived from an EMBL/GenBank/DDBJ whole genome shotgun (WGS) entry which is preliminary data.</text>
</comment>
<comment type="similarity">
    <text evidence="2 11 13">Belongs to the FKBP-type PPIase family. Tig subfamily.</text>
</comment>
<evidence type="ECO:0000256" key="8">
    <source>
        <dbReference type="ARBA" id="ARBA00023235"/>
    </source>
</evidence>
<dbReference type="EMBL" id="JABBXD010000012">
    <property type="protein sequence ID" value="MBD3587277.1"/>
    <property type="molecule type" value="Genomic_DNA"/>
</dbReference>
<evidence type="ECO:0000256" key="9">
    <source>
        <dbReference type="ARBA" id="ARBA00023306"/>
    </source>
</evidence>
<keyword evidence="6 11" id="KW-0697">Rotamase</keyword>
<dbReference type="PROSITE" id="PS50059">
    <property type="entry name" value="FKBP_PPIASE"/>
    <property type="match status" value="1"/>
</dbReference>
<dbReference type="HAMAP" id="MF_00303">
    <property type="entry name" value="Trigger_factor_Tig"/>
    <property type="match status" value="1"/>
</dbReference>
<dbReference type="InterPro" id="IPR008880">
    <property type="entry name" value="Trigger_fac_C"/>
</dbReference>
<comment type="subcellular location">
    <subcellularLocation>
        <location evidence="11">Cytoplasm</location>
    </subcellularLocation>
    <text evidence="11">About half TF is bound to the ribosome near the polypeptide exit tunnel while the other half is free in the cytoplasm.</text>
</comment>
<dbReference type="NCBIfam" id="TIGR00115">
    <property type="entry name" value="tig"/>
    <property type="match status" value="1"/>
</dbReference>
<keyword evidence="7 11" id="KW-0143">Chaperone</keyword>
<keyword evidence="8 11" id="KW-0413">Isomerase</keyword>
<dbReference type="InterPro" id="IPR001179">
    <property type="entry name" value="PPIase_FKBP_dom"/>
</dbReference>
<evidence type="ECO:0000313" key="16">
    <source>
        <dbReference type="Proteomes" id="UP000624419"/>
    </source>
</evidence>
<dbReference type="Pfam" id="PF00254">
    <property type="entry name" value="FKBP_C"/>
    <property type="match status" value="1"/>
</dbReference>
<evidence type="ECO:0000256" key="4">
    <source>
        <dbReference type="ARBA" id="ARBA00016902"/>
    </source>
</evidence>
<evidence type="ECO:0000256" key="6">
    <source>
        <dbReference type="ARBA" id="ARBA00023110"/>
    </source>
</evidence>
<evidence type="ECO:0000256" key="11">
    <source>
        <dbReference type="HAMAP-Rule" id="MF_00303"/>
    </source>
</evidence>
<dbReference type="SUPFAM" id="SSF102735">
    <property type="entry name" value="Trigger factor ribosome-binding domain"/>
    <property type="match status" value="1"/>
</dbReference>
<organism evidence="15 16">
    <name type="scientific">Salinimonas profundi</name>
    <dbReference type="NCBI Taxonomy" id="2729140"/>
    <lineage>
        <taxon>Bacteria</taxon>
        <taxon>Pseudomonadati</taxon>
        <taxon>Pseudomonadota</taxon>
        <taxon>Gammaproteobacteria</taxon>
        <taxon>Alteromonadales</taxon>
        <taxon>Alteromonadaceae</taxon>
        <taxon>Alteromonas/Salinimonas group</taxon>
        <taxon>Salinimonas</taxon>
    </lineage>
</organism>
<dbReference type="Proteomes" id="UP000624419">
    <property type="component" value="Unassembled WGS sequence"/>
</dbReference>
<evidence type="ECO:0000256" key="2">
    <source>
        <dbReference type="ARBA" id="ARBA00005464"/>
    </source>
</evidence>
<evidence type="ECO:0000256" key="5">
    <source>
        <dbReference type="ARBA" id="ARBA00022618"/>
    </source>
</evidence>
<keyword evidence="9 11" id="KW-0131">Cell cycle</keyword>
<protein>
    <recommendedName>
        <fullName evidence="4 11">Trigger factor</fullName>
        <shortName evidence="11">TF</shortName>
        <ecNumber evidence="3 11">5.2.1.8</ecNumber>
    </recommendedName>
    <alternativeName>
        <fullName evidence="10 11">PPIase</fullName>
    </alternativeName>
</protein>
<feature type="domain" description="PPIase FKBP-type" evidence="14">
    <location>
        <begin position="161"/>
        <end position="241"/>
    </location>
</feature>
<evidence type="ECO:0000259" key="14">
    <source>
        <dbReference type="PROSITE" id="PS50059"/>
    </source>
</evidence>
<accession>A0ABR8LS74</accession>
<dbReference type="InterPro" id="IPR036611">
    <property type="entry name" value="Trigger_fac_ribosome-bd_sf"/>
</dbReference>
<dbReference type="PIRSF" id="PIRSF003095">
    <property type="entry name" value="Trigger_factor"/>
    <property type="match status" value="1"/>
</dbReference>
<evidence type="ECO:0000256" key="3">
    <source>
        <dbReference type="ARBA" id="ARBA00013194"/>
    </source>
</evidence>
<dbReference type="Gene3D" id="1.10.3120.10">
    <property type="entry name" value="Trigger factor, C-terminal domain"/>
    <property type="match status" value="1"/>
</dbReference>
<evidence type="ECO:0000313" key="15">
    <source>
        <dbReference type="EMBL" id="MBD3587277.1"/>
    </source>
</evidence>
<dbReference type="SUPFAM" id="SSF109998">
    <property type="entry name" value="Triger factor/SurA peptide-binding domain-like"/>
    <property type="match status" value="1"/>
</dbReference>
<dbReference type="PANTHER" id="PTHR30560">
    <property type="entry name" value="TRIGGER FACTOR CHAPERONE AND PEPTIDYL-PROLYL CIS/TRANS ISOMERASE"/>
    <property type="match status" value="1"/>
</dbReference>
<evidence type="ECO:0000256" key="12">
    <source>
        <dbReference type="PROSITE-ProRule" id="PRU00277"/>
    </source>
</evidence>
<dbReference type="SUPFAM" id="SSF54534">
    <property type="entry name" value="FKBP-like"/>
    <property type="match status" value="1"/>
</dbReference>
<name>A0ABR8LS74_9ALTE</name>
<dbReference type="GO" id="GO:0003755">
    <property type="term" value="F:peptidyl-prolyl cis-trans isomerase activity"/>
    <property type="evidence" value="ECO:0007669"/>
    <property type="project" value="UniProtKB-EC"/>
</dbReference>
<dbReference type="InterPro" id="IPR037041">
    <property type="entry name" value="Trigger_fac_C_sf"/>
</dbReference>
<dbReference type="Gene3D" id="3.10.50.40">
    <property type="match status" value="1"/>
</dbReference>
<dbReference type="Pfam" id="PF05697">
    <property type="entry name" value="Trigger_N"/>
    <property type="match status" value="1"/>
</dbReference>
<dbReference type="PANTHER" id="PTHR30560:SF3">
    <property type="entry name" value="TRIGGER FACTOR-LIKE PROTEIN TIG, CHLOROPLASTIC"/>
    <property type="match status" value="1"/>
</dbReference>
<comment type="catalytic activity">
    <reaction evidence="1 11 12">
        <text>[protein]-peptidylproline (omega=180) = [protein]-peptidylproline (omega=0)</text>
        <dbReference type="Rhea" id="RHEA:16237"/>
        <dbReference type="Rhea" id="RHEA-COMP:10747"/>
        <dbReference type="Rhea" id="RHEA-COMP:10748"/>
        <dbReference type="ChEBI" id="CHEBI:83833"/>
        <dbReference type="ChEBI" id="CHEBI:83834"/>
        <dbReference type="EC" id="5.2.1.8"/>
    </reaction>
</comment>